<keyword evidence="3 6" id="KW-1133">Transmembrane helix</keyword>
<dbReference type="AlphaFoldDB" id="A0A6M4IVS8"/>
<evidence type="ECO:0000256" key="4">
    <source>
        <dbReference type="ARBA" id="ARBA00023136"/>
    </source>
</evidence>
<accession>A0A6M4IVS8</accession>
<feature type="transmembrane region" description="Helical" evidence="6">
    <location>
        <begin position="561"/>
        <end position="579"/>
    </location>
</feature>
<feature type="domain" description="RDD" evidence="7">
    <location>
        <begin position="38"/>
        <end position="175"/>
    </location>
</feature>
<keyword evidence="4 6" id="KW-0472">Membrane</keyword>
<evidence type="ECO:0000259" key="7">
    <source>
        <dbReference type="Pfam" id="PF06271"/>
    </source>
</evidence>
<evidence type="ECO:0000256" key="2">
    <source>
        <dbReference type="ARBA" id="ARBA00022692"/>
    </source>
</evidence>
<evidence type="ECO:0000313" key="9">
    <source>
        <dbReference type="Proteomes" id="UP000500938"/>
    </source>
</evidence>
<evidence type="ECO:0000256" key="3">
    <source>
        <dbReference type="ARBA" id="ARBA00022989"/>
    </source>
</evidence>
<feature type="transmembrane region" description="Helical" evidence="6">
    <location>
        <begin position="495"/>
        <end position="516"/>
    </location>
</feature>
<feature type="transmembrane region" description="Helical" evidence="6">
    <location>
        <begin position="83"/>
        <end position="104"/>
    </location>
</feature>
<dbReference type="PANTHER" id="PTHR38480">
    <property type="entry name" value="SLR0254 PROTEIN"/>
    <property type="match status" value="1"/>
</dbReference>
<evidence type="ECO:0000256" key="5">
    <source>
        <dbReference type="SAM" id="MobiDB-lite"/>
    </source>
</evidence>
<evidence type="ECO:0000313" key="8">
    <source>
        <dbReference type="EMBL" id="QJR37707.1"/>
    </source>
</evidence>
<protein>
    <recommendedName>
        <fullName evidence="7">RDD domain-containing protein</fullName>
    </recommendedName>
</protein>
<feature type="compositionally biased region" description="Pro residues" evidence="5">
    <location>
        <begin position="1"/>
        <end position="10"/>
    </location>
</feature>
<dbReference type="EMBL" id="CP053085">
    <property type="protein sequence ID" value="QJR37707.1"/>
    <property type="molecule type" value="Genomic_DNA"/>
</dbReference>
<sequence length="621" mass="66125">MATSIPPAPSAPGQLPRPSLSQTVDVETPELVVLSYTLAGVGSRATAALIDYAICIATFVAVIIAVLQLQVKFGVAASRDSSGAWVMALLGVIQFAILWLYYVLFEALADGQTPGKRIMKLRVVKDGGLSVTFEASAIRNIVRAIDLQPIFLYAVGLVTIMSNARGKRLGDMAAGTIVVKEDLVSQPVTPRRSSRADARADTSKPVPLSARLTDAEFQLLDRFVQRRMEFDAERRTQLAAGLAHRFSAKLTQDPAQLPIAQLVRLHDTELAARAQGAAARNDTGAAREKHRIVATNAPRWASFANTLKSAQGGGLSTLGEDGVRRFVQDYREMTADLARLRTATRGQESSDLFYLNRLVAGAHSLLYRRRTFTLRRLITFLFADVPAEVRASGLPIAIAATLLFGPMAIAARAVITHPSVAATLLPQGMLARAAKGVEDAKRGKGYIEDPEVYRPMMASQIATNNVQVTFVAFAGGMTAGLLTCWALVMNGVSIGAALGLYISKGIGSLIFSFIAPHGVLELTAIVLAGAAGLLLASGMLVPGNRTRRAALVQRGGRAFRLLAGAVFLLLFAGVIEGFVSPNATLSLQTKLAVSATSAVVLAIYLFYRPRAALPATARLAP</sequence>
<dbReference type="InterPro" id="IPR002798">
    <property type="entry name" value="SpoIIM-like"/>
</dbReference>
<keyword evidence="2 6" id="KW-0812">Transmembrane</keyword>
<feature type="transmembrane region" description="Helical" evidence="6">
    <location>
        <begin position="591"/>
        <end position="607"/>
    </location>
</feature>
<dbReference type="Proteomes" id="UP000500938">
    <property type="component" value="Chromosome"/>
</dbReference>
<name>A0A6M4IVS8_9BACT</name>
<comment type="subcellular location">
    <subcellularLocation>
        <location evidence="1">Membrane</location>
        <topology evidence="1">Multi-pass membrane protein</topology>
    </subcellularLocation>
</comment>
<dbReference type="KEGG" id="ggr:HKW67_20370"/>
<feature type="region of interest" description="Disordered" evidence="5">
    <location>
        <begin position="1"/>
        <end position="20"/>
    </location>
</feature>
<evidence type="ECO:0000256" key="6">
    <source>
        <dbReference type="SAM" id="Phobius"/>
    </source>
</evidence>
<dbReference type="PANTHER" id="PTHR38480:SF1">
    <property type="entry name" value="SLR0254 PROTEIN"/>
    <property type="match status" value="1"/>
</dbReference>
<feature type="transmembrane region" description="Helical" evidence="6">
    <location>
        <begin position="49"/>
        <end position="71"/>
    </location>
</feature>
<keyword evidence="9" id="KW-1185">Reference proteome</keyword>
<dbReference type="Pfam" id="PF06271">
    <property type="entry name" value="RDD"/>
    <property type="match status" value="1"/>
</dbReference>
<feature type="transmembrane region" description="Helical" evidence="6">
    <location>
        <begin position="468"/>
        <end position="488"/>
    </location>
</feature>
<dbReference type="Pfam" id="PF01944">
    <property type="entry name" value="SpoIIM"/>
    <property type="match status" value="1"/>
</dbReference>
<evidence type="ECO:0000256" key="1">
    <source>
        <dbReference type="ARBA" id="ARBA00004141"/>
    </source>
</evidence>
<feature type="transmembrane region" description="Helical" evidence="6">
    <location>
        <begin position="522"/>
        <end position="541"/>
    </location>
</feature>
<dbReference type="GO" id="GO:0016020">
    <property type="term" value="C:membrane"/>
    <property type="evidence" value="ECO:0007669"/>
    <property type="project" value="UniProtKB-SubCell"/>
</dbReference>
<dbReference type="InterPro" id="IPR010432">
    <property type="entry name" value="RDD"/>
</dbReference>
<reference evidence="8 9" key="1">
    <citation type="submission" date="2020-05" db="EMBL/GenBank/DDBJ databases">
        <title>Complete genome sequence of Gemmatimonas greenlandica TET16.</title>
        <authorList>
            <person name="Zeng Y."/>
        </authorList>
    </citation>
    <scope>NUCLEOTIDE SEQUENCE [LARGE SCALE GENOMIC DNA]</scope>
    <source>
        <strain evidence="8 9">TET16</strain>
    </source>
</reference>
<gene>
    <name evidence="8" type="ORF">HKW67_20370</name>
</gene>
<organism evidence="8 9">
    <name type="scientific">Gemmatimonas groenlandica</name>
    <dbReference type="NCBI Taxonomy" id="2732249"/>
    <lineage>
        <taxon>Bacteria</taxon>
        <taxon>Pseudomonadati</taxon>
        <taxon>Gemmatimonadota</taxon>
        <taxon>Gemmatimonadia</taxon>
        <taxon>Gemmatimonadales</taxon>
        <taxon>Gemmatimonadaceae</taxon>
        <taxon>Gemmatimonas</taxon>
    </lineage>
</organism>
<proteinExistence type="predicted"/>
<dbReference type="RefSeq" id="WP_171227142.1">
    <property type="nucleotide sequence ID" value="NZ_CP053085.1"/>
</dbReference>